<name>A0A0W0G7T3_MONRR</name>
<dbReference type="EMBL" id="LATX01000889">
    <property type="protein sequence ID" value="KTB44622.1"/>
    <property type="molecule type" value="Genomic_DNA"/>
</dbReference>
<feature type="compositionally biased region" description="Basic residues" evidence="1">
    <location>
        <begin position="295"/>
        <end position="305"/>
    </location>
</feature>
<dbReference type="eggNOG" id="ENOG502SAV6">
    <property type="taxonomic scope" value="Eukaryota"/>
</dbReference>
<feature type="domain" description="DUF7918" evidence="2">
    <location>
        <begin position="12"/>
        <end position="206"/>
    </location>
</feature>
<comment type="caution">
    <text evidence="3">The sequence shown here is derived from an EMBL/GenBank/DDBJ whole genome shotgun (WGS) entry which is preliminary data.</text>
</comment>
<organism evidence="3 4">
    <name type="scientific">Moniliophthora roreri</name>
    <name type="common">Frosty pod rot fungus</name>
    <name type="synonym">Monilia roreri</name>
    <dbReference type="NCBI Taxonomy" id="221103"/>
    <lineage>
        <taxon>Eukaryota</taxon>
        <taxon>Fungi</taxon>
        <taxon>Dikarya</taxon>
        <taxon>Basidiomycota</taxon>
        <taxon>Agaricomycotina</taxon>
        <taxon>Agaricomycetes</taxon>
        <taxon>Agaricomycetidae</taxon>
        <taxon>Agaricales</taxon>
        <taxon>Marasmiineae</taxon>
        <taxon>Marasmiaceae</taxon>
        <taxon>Moniliophthora</taxon>
    </lineage>
</organism>
<feature type="compositionally biased region" description="Pro residues" evidence="1">
    <location>
        <begin position="206"/>
        <end position="223"/>
    </location>
</feature>
<protein>
    <recommendedName>
        <fullName evidence="2">DUF7918 domain-containing protein</fullName>
    </recommendedName>
</protein>
<dbReference type="Proteomes" id="UP000054988">
    <property type="component" value="Unassembled WGS sequence"/>
</dbReference>
<dbReference type="Pfam" id="PF25534">
    <property type="entry name" value="DUF7918"/>
    <property type="match status" value="1"/>
</dbReference>
<evidence type="ECO:0000256" key="1">
    <source>
        <dbReference type="SAM" id="MobiDB-lite"/>
    </source>
</evidence>
<reference evidence="3 4" key="1">
    <citation type="submission" date="2015-12" db="EMBL/GenBank/DDBJ databases">
        <title>Draft genome sequence of Moniliophthora roreri, the causal agent of frosty pod rot of cacao.</title>
        <authorList>
            <person name="Aime M.C."/>
            <person name="Diaz-Valderrama J.R."/>
            <person name="Kijpornyongpan T."/>
            <person name="Phillips-Mora W."/>
        </authorList>
    </citation>
    <scope>NUCLEOTIDE SEQUENCE [LARGE SCALE GENOMIC DNA]</scope>
    <source>
        <strain evidence="3 4">MCA 2952</strain>
    </source>
</reference>
<evidence type="ECO:0000259" key="2">
    <source>
        <dbReference type="Pfam" id="PF25534"/>
    </source>
</evidence>
<dbReference type="PANTHER" id="PTHR36223">
    <property type="entry name" value="BETA-LACTAMASE-TYPE TRANSPEPTIDASE FOLD DOMAIN CONTAINING PROTEIN"/>
    <property type="match status" value="1"/>
</dbReference>
<accession>A0A0W0G7T3</accession>
<evidence type="ECO:0000313" key="3">
    <source>
        <dbReference type="EMBL" id="KTB44622.1"/>
    </source>
</evidence>
<dbReference type="InterPro" id="IPR057678">
    <property type="entry name" value="DUF7918"/>
</dbReference>
<dbReference type="PANTHER" id="PTHR36223:SF1">
    <property type="entry name" value="TRANSCRIPTION ELONGATION FACTOR EAF N-TERMINAL DOMAIN-CONTAINING PROTEIN"/>
    <property type="match status" value="1"/>
</dbReference>
<sequence length="311" mass="34779">MVSFNDFSAWLTIEGVDAQEYDVQVDQEKHTVTCWVASEAGRTYNVSLKTSRTDTVNALLRIDGAAINGRTIRSNSTTKSATFNGFRATSTAIHPFRFSRVAITGMFSYDHDLGTSDNAKLGDIELIIQRATIVGHKDWTPMAVPADRTFHETTKKGFNHSTSFSQSKSTEVTRAAIVKTHGEPLAVFTFKYRPLGILQASGIAPRPTPQPRSPPPPARPSPHPRASSSISNKRPAPADFDGEDVKPMIVEDDEDERRLRELQARICGSLYLEDLIALINCRRKWMLYKPDNKGCRRTKRSKSKRQNLMNL</sequence>
<proteinExistence type="predicted"/>
<gene>
    <name evidence="3" type="ORF">WG66_2788</name>
</gene>
<feature type="region of interest" description="Disordered" evidence="1">
    <location>
        <begin position="201"/>
        <end position="245"/>
    </location>
</feature>
<dbReference type="AlphaFoldDB" id="A0A0W0G7T3"/>
<feature type="region of interest" description="Disordered" evidence="1">
    <location>
        <begin position="292"/>
        <end position="311"/>
    </location>
</feature>
<evidence type="ECO:0000313" key="4">
    <source>
        <dbReference type="Proteomes" id="UP000054988"/>
    </source>
</evidence>